<comment type="caution">
    <text evidence="2">The sequence shown here is derived from an EMBL/GenBank/DDBJ whole genome shotgun (WGS) entry which is preliminary data.</text>
</comment>
<gene>
    <name evidence="2" type="ORF">TNIN_156981</name>
</gene>
<protein>
    <submittedName>
        <fullName evidence="2">Uncharacterized protein</fullName>
    </submittedName>
</protein>
<accession>A0A8X6JS46</accession>
<feature type="transmembrane region" description="Helical" evidence="1">
    <location>
        <begin position="248"/>
        <end position="267"/>
    </location>
</feature>
<keyword evidence="3" id="KW-1185">Reference proteome</keyword>
<keyword evidence="1" id="KW-0472">Membrane</keyword>
<feature type="transmembrane region" description="Helical" evidence="1">
    <location>
        <begin position="36"/>
        <end position="60"/>
    </location>
</feature>
<keyword evidence="1" id="KW-1133">Transmembrane helix</keyword>
<dbReference type="AlphaFoldDB" id="A0A8X6JS46"/>
<organism evidence="2 3">
    <name type="scientific">Trichonephila inaurata madagascariensis</name>
    <dbReference type="NCBI Taxonomy" id="2747483"/>
    <lineage>
        <taxon>Eukaryota</taxon>
        <taxon>Metazoa</taxon>
        <taxon>Ecdysozoa</taxon>
        <taxon>Arthropoda</taxon>
        <taxon>Chelicerata</taxon>
        <taxon>Arachnida</taxon>
        <taxon>Araneae</taxon>
        <taxon>Araneomorphae</taxon>
        <taxon>Entelegynae</taxon>
        <taxon>Araneoidea</taxon>
        <taxon>Nephilidae</taxon>
        <taxon>Trichonephila</taxon>
        <taxon>Trichonephila inaurata</taxon>
    </lineage>
</organism>
<feature type="transmembrane region" description="Helical" evidence="1">
    <location>
        <begin position="279"/>
        <end position="304"/>
    </location>
</feature>
<evidence type="ECO:0000313" key="3">
    <source>
        <dbReference type="Proteomes" id="UP000886998"/>
    </source>
</evidence>
<dbReference type="EMBL" id="BMAV01024445">
    <property type="protein sequence ID" value="GFS33189.1"/>
    <property type="molecule type" value="Genomic_DNA"/>
</dbReference>
<reference evidence="2" key="1">
    <citation type="submission" date="2020-08" db="EMBL/GenBank/DDBJ databases">
        <title>Multicomponent nature underlies the extraordinary mechanical properties of spider dragline silk.</title>
        <authorList>
            <person name="Kono N."/>
            <person name="Nakamura H."/>
            <person name="Mori M."/>
            <person name="Yoshida Y."/>
            <person name="Ohtoshi R."/>
            <person name="Malay A.D."/>
            <person name="Moran D.A.P."/>
            <person name="Tomita M."/>
            <person name="Numata K."/>
            <person name="Arakawa K."/>
        </authorList>
    </citation>
    <scope>NUCLEOTIDE SEQUENCE</scope>
</reference>
<dbReference type="OrthoDB" id="6419302at2759"/>
<feature type="transmembrane region" description="Helical" evidence="1">
    <location>
        <begin position="66"/>
        <end position="84"/>
    </location>
</feature>
<evidence type="ECO:0000313" key="2">
    <source>
        <dbReference type="EMBL" id="GFS33189.1"/>
    </source>
</evidence>
<sequence>MKTHFGFLFSMARLSGLPLFQSHTAYSTTPTKLMCFYFWSLSIIRLLTFLYSCVSMSFLLRVATLRFTYLSFNICGTVVVLLTISKRHKIRKAVETLIQLSLELNRDSFIGSRHSIFLGIFQCIFVVIVAVSQIVFYTSKKQESRFANVTIFGTPLYNHTRRIFLDIHYFSGTFTYTNSSAVVCTASLMFFNIYTALDNITKWYHRRIQKMLNKNPINSDDIFENISFFRRIFNCIGEVEEAIALSTLFLYGASITWIFSSFNALIIHENAYKSSSALLIVGITCFMALLVVLMLTISASNIVLRDKALKRSLVHFAEKPFMFGVLHNRQTCHYTLMHHINLLSQLIREYKFQLTGGHMFVIQRGLIFTGLGIIFSYGMVIDQLNN</sequence>
<dbReference type="Proteomes" id="UP000886998">
    <property type="component" value="Unassembled WGS sequence"/>
</dbReference>
<feature type="transmembrane region" description="Helical" evidence="1">
    <location>
        <begin position="361"/>
        <end position="381"/>
    </location>
</feature>
<keyword evidence="1" id="KW-0812">Transmembrane</keyword>
<name>A0A8X6JS46_9ARAC</name>
<feature type="transmembrane region" description="Helical" evidence="1">
    <location>
        <begin position="116"/>
        <end position="136"/>
    </location>
</feature>
<feature type="transmembrane region" description="Helical" evidence="1">
    <location>
        <begin position="179"/>
        <end position="197"/>
    </location>
</feature>
<evidence type="ECO:0000256" key="1">
    <source>
        <dbReference type="SAM" id="Phobius"/>
    </source>
</evidence>
<proteinExistence type="predicted"/>